<gene>
    <name evidence="2" type="ORF">L0U89_05385</name>
</gene>
<protein>
    <submittedName>
        <fullName evidence="2">Uncharacterized protein</fullName>
    </submittedName>
</protein>
<evidence type="ECO:0000313" key="3">
    <source>
        <dbReference type="Proteomes" id="UP001201449"/>
    </source>
</evidence>
<accession>A0ABS9BSF4</accession>
<dbReference type="EMBL" id="JAKEVZ010000003">
    <property type="protein sequence ID" value="MCF1750496.1"/>
    <property type="molecule type" value="Genomic_DNA"/>
</dbReference>
<keyword evidence="1" id="KW-0732">Signal</keyword>
<feature type="chain" id="PRO_5045090729" evidence="1">
    <location>
        <begin position="20"/>
        <end position="195"/>
    </location>
</feature>
<reference evidence="2 3" key="1">
    <citation type="submission" date="2022-01" db="EMBL/GenBank/DDBJ databases">
        <title>Mariniradius saccharolyticus sp. nov., isolated from sediment of a river.</title>
        <authorList>
            <person name="Liu H."/>
        </authorList>
    </citation>
    <scope>NUCLEOTIDE SEQUENCE [LARGE SCALE GENOMIC DNA]</scope>
    <source>
        <strain evidence="2 3">RY-2</strain>
    </source>
</reference>
<name>A0ABS9BSF4_9BACT</name>
<dbReference type="Proteomes" id="UP001201449">
    <property type="component" value="Unassembled WGS sequence"/>
</dbReference>
<dbReference type="RefSeq" id="WP_234860591.1">
    <property type="nucleotide sequence ID" value="NZ_JAKEVZ010000003.1"/>
</dbReference>
<evidence type="ECO:0000313" key="2">
    <source>
        <dbReference type="EMBL" id="MCF1750496.1"/>
    </source>
</evidence>
<comment type="caution">
    <text evidence="2">The sequence shown here is derived from an EMBL/GenBank/DDBJ whole genome shotgun (WGS) entry which is preliminary data.</text>
</comment>
<keyword evidence="3" id="KW-1185">Reference proteome</keyword>
<organism evidence="2 3">
    <name type="scientific">Mariniradius sediminis</name>
    <dbReference type="NCBI Taxonomy" id="2909237"/>
    <lineage>
        <taxon>Bacteria</taxon>
        <taxon>Pseudomonadati</taxon>
        <taxon>Bacteroidota</taxon>
        <taxon>Cytophagia</taxon>
        <taxon>Cytophagales</taxon>
        <taxon>Cyclobacteriaceae</taxon>
        <taxon>Mariniradius</taxon>
    </lineage>
</organism>
<evidence type="ECO:0000256" key="1">
    <source>
        <dbReference type="SAM" id="SignalP"/>
    </source>
</evidence>
<proteinExistence type="predicted"/>
<sequence length="195" mass="22804">MRKLLLTCFVVFLCFEAFSQESIEWTPEYEVTLEDFKSKGTKIDPSLSSYYLGAGIKMDFNYAMSNYEYMFTKNFNSKVTVVFQPTASTIKAPNLEMANNMVAMADFQFDLAELYARKFRKKIYDEKEAFSDPNKLGAFFESVNKDWNDRSTQSMEEADLGMNREALDRMHKEVLLELEQYPDFCKECKPVKKKK</sequence>
<feature type="signal peptide" evidence="1">
    <location>
        <begin position="1"/>
        <end position="19"/>
    </location>
</feature>